<evidence type="ECO:0000256" key="1">
    <source>
        <dbReference type="ARBA" id="ARBA00004123"/>
    </source>
</evidence>
<dbReference type="SMART" id="SM00066">
    <property type="entry name" value="GAL4"/>
    <property type="match status" value="1"/>
</dbReference>
<evidence type="ECO:0000259" key="5">
    <source>
        <dbReference type="PROSITE" id="PS50048"/>
    </source>
</evidence>
<dbReference type="GO" id="GO:0003677">
    <property type="term" value="F:DNA binding"/>
    <property type="evidence" value="ECO:0007669"/>
    <property type="project" value="InterPro"/>
</dbReference>
<dbReference type="PANTHER" id="PTHR31001">
    <property type="entry name" value="UNCHARACTERIZED TRANSCRIPTIONAL REGULATORY PROTEIN"/>
    <property type="match status" value="1"/>
</dbReference>
<feature type="compositionally biased region" description="Polar residues" evidence="4">
    <location>
        <begin position="1"/>
        <end position="10"/>
    </location>
</feature>
<keyword evidence="3" id="KW-0539">Nucleus</keyword>
<evidence type="ECO:0000313" key="6">
    <source>
        <dbReference type="EMBL" id="KAF2399655.1"/>
    </source>
</evidence>
<gene>
    <name evidence="6" type="ORF">EJ06DRAFT_531178</name>
</gene>
<dbReference type="PROSITE" id="PS00463">
    <property type="entry name" value="ZN2_CY6_FUNGAL_1"/>
    <property type="match status" value="1"/>
</dbReference>
<dbReference type="PANTHER" id="PTHR31001:SF58">
    <property type="entry name" value="ZN(II)2CYS6 TRANSCRIPTION FACTOR (EUROFUNG)"/>
    <property type="match status" value="1"/>
</dbReference>
<dbReference type="Proteomes" id="UP000799640">
    <property type="component" value="Unassembled WGS sequence"/>
</dbReference>
<feature type="region of interest" description="Disordered" evidence="4">
    <location>
        <begin position="644"/>
        <end position="710"/>
    </location>
</feature>
<evidence type="ECO:0000256" key="2">
    <source>
        <dbReference type="ARBA" id="ARBA00022723"/>
    </source>
</evidence>
<dbReference type="CDD" id="cd00067">
    <property type="entry name" value="GAL4"/>
    <property type="match status" value="1"/>
</dbReference>
<dbReference type="AlphaFoldDB" id="A0A6G1HV93"/>
<protein>
    <recommendedName>
        <fullName evidence="5">Zn(2)-C6 fungal-type domain-containing protein</fullName>
    </recommendedName>
</protein>
<dbReference type="InterPro" id="IPR007219">
    <property type="entry name" value="XnlR_reg_dom"/>
</dbReference>
<dbReference type="Pfam" id="PF04082">
    <property type="entry name" value="Fungal_trans"/>
    <property type="match status" value="1"/>
</dbReference>
<dbReference type="InterPro" id="IPR001138">
    <property type="entry name" value="Zn2Cys6_DnaBD"/>
</dbReference>
<proteinExistence type="predicted"/>
<feature type="region of interest" description="Disordered" evidence="4">
    <location>
        <begin position="1"/>
        <end position="33"/>
    </location>
</feature>
<dbReference type="GO" id="GO:0006351">
    <property type="term" value="P:DNA-templated transcription"/>
    <property type="evidence" value="ECO:0007669"/>
    <property type="project" value="InterPro"/>
</dbReference>
<accession>A0A6G1HV93</accession>
<sequence>MDRQNSSGSEIPSKRPAPNGGSDGQTRRKRRRKVLSCEQCHRQKVKCDRELPCSRCTAANRPQECTYQVFNVSSGGTRVQHHHRNSDLTISPEDPTDTRPNRNSPPIRRRSPSSPLIRQVKTYYTPKGMVRFSGGTHWAQLAFQLDDSNPFFTGDCPQPRKHADLISIKAIKKRYPKKKLRQYPFGRLPHGTYHPPLSFLPERPVIELLVKNYLRTFDEAFPLIHSATFEAELAEFWIAPEDADEQWLAQLFMMLALSCHSNPGIDFSKYQGGRHELSDQFLDGAEAAFCITPAMKGPDSLTYLRTFCMIGIAKQMGIVTLDDSETLYQLLGHIVPQAICLGLHINVERFPGMPQDEADSRSRVWVTVLLLDLIASIDSGLRTQVRAEDYVSFTPVEQVSNGHRVAPPTCPPSLLRLFDMMHTICVVANEVNAFSPTFEYSKVQEFDTKLRQLVSQLNQPLNQDLPLGQRTTLEILARRTLLGLHNPHTRTADLAEKFKPSHWSVLDSAIALLRQHQECAENPDYQWPMFMWKSGFGIAALHVCLGLRRNAFETDPAVPNGPSAKETAWIALKRCLKIWESGVKYSIHSYKIFYSLCLIIAALEATEHGRSVEDALRNAASHVISTVETLLGVERNRDMFAPRDMVTPSSLGGESPLATVSAPGAAPPAMNTPASLEARSPLAPVPTPTSTPNLESATQPTQDPSPQPDLLEYVDPAWFTNFHDEFSTAPFENFIGDLLGSH</sequence>
<organism evidence="6 7">
    <name type="scientific">Trichodelitschia bisporula</name>
    <dbReference type="NCBI Taxonomy" id="703511"/>
    <lineage>
        <taxon>Eukaryota</taxon>
        <taxon>Fungi</taxon>
        <taxon>Dikarya</taxon>
        <taxon>Ascomycota</taxon>
        <taxon>Pezizomycotina</taxon>
        <taxon>Dothideomycetes</taxon>
        <taxon>Dothideomycetes incertae sedis</taxon>
        <taxon>Phaeotrichales</taxon>
        <taxon>Phaeotrichaceae</taxon>
        <taxon>Trichodelitschia</taxon>
    </lineage>
</organism>
<dbReference type="GO" id="GO:0005634">
    <property type="term" value="C:nucleus"/>
    <property type="evidence" value="ECO:0007669"/>
    <property type="project" value="UniProtKB-SubCell"/>
</dbReference>
<dbReference type="InterPro" id="IPR036864">
    <property type="entry name" value="Zn2-C6_fun-type_DNA-bd_sf"/>
</dbReference>
<feature type="region of interest" description="Disordered" evidence="4">
    <location>
        <begin position="76"/>
        <end position="117"/>
    </location>
</feature>
<evidence type="ECO:0000313" key="7">
    <source>
        <dbReference type="Proteomes" id="UP000799640"/>
    </source>
</evidence>
<comment type="subcellular location">
    <subcellularLocation>
        <location evidence="1">Nucleus</location>
    </subcellularLocation>
</comment>
<keyword evidence="2" id="KW-0479">Metal-binding</keyword>
<dbReference type="PROSITE" id="PS50048">
    <property type="entry name" value="ZN2_CY6_FUNGAL_2"/>
    <property type="match status" value="1"/>
</dbReference>
<reference evidence="6" key="1">
    <citation type="journal article" date="2020" name="Stud. Mycol.">
        <title>101 Dothideomycetes genomes: a test case for predicting lifestyles and emergence of pathogens.</title>
        <authorList>
            <person name="Haridas S."/>
            <person name="Albert R."/>
            <person name="Binder M."/>
            <person name="Bloem J."/>
            <person name="Labutti K."/>
            <person name="Salamov A."/>
            <person name="Andreopoulos B."/>
            <person name="Baker S."/>
            <person name="Barry K."/>
            <person name="Bills G."/>
            <person name="Bluhm B."/>
            <person name="Cannon C."/>
            <person name="Castanera R."/>
            <person name="Culley D."/>
            <person name="Daum C."/>
            <person name="Ezra D."/>
            <person name="Gonzalez J."/>
            <person name="Henrissat B."/>
            <person name="Kuo A."/>
            <person name="Liang C."/>
            <person name="Lipzen A."/>
            <person name="Lutzoni F."/>
            <person name="Magnuson J."/>
            <person name="Mondo S."/>
            <person name="Nolan M."/>
            <person name="Ohm R."/>
            <person name="Pangilinan J."/>
            <person name="Park H.-J."/>
            <person name="Ramirez L."/>
            <person name="Alfaro M."/>
            <person name="Sun H."/>
            <person name="Tritt A."/>
            <person name="Yoshinaga Y."/>
            <person name="Zwiers L.-H."/>
            <person name="Turgeon B."/>
            <person name="Goodwin S."/>
            <person name="Spatafora J."/>
            <person name="Crous P."/>
            <person name="Grigoriev I."/>
        </authorList>
    </citation>
    <scope>NUCLEOTIDE SEQUENCE</scope>
    <source>
        <strain evidence="6">CBS 262.69</strain>
    </source>
</reference>
<feature type="domain" description="Zn(2)-C6 fungal-type" evidence="5">
    <location>
        <begin position="36"/>
        <end position="67"/>
    </location>
</feature>
<dbReference type="Gene3D" id="4.10.240.10">
    <property type="entry name" value="Zn(2)-C6 fungal-type DNA-binding domain"/>
    <property type="match status" value="1"/>
</dbReference>
<dbReference type="OrthoDB" id="4337792at2759"/>
<dbReference type="Pfam" id="PF00172">
    <property type="entry name" value="Zn_clus"/>
    <property type="match status" value="1"/>
</dbReference>
<dbReference type="GO" id="GO:0008270">
    <property type="term" value="F:zinc ion binding"/>
    <property type="evidence" value="ECO:0007669"/>
    <property type="project" value="InterPro"/>
</dbReference>
<evidence type="ECO:0000256" key="4">
    <source>
        <dbReference type="SAM" id="MobiDB-lite"/>
    </source>
</evidence>
<dbReference type="EMBL" id="ML996697">
    <property type="protein sequence ID" value="KAF2399655.1"/>
    <property type="molecule type" value="Genomic_DNA"/>
</dbReference>
<dbReference type="SUPFAM" id="SSF57701">
    <property type="entry name" value="Zn2/Cys6 DNA-binding domain"/>
    <property type="match status" value="1"/>
</dbReference>
<dbReference type="InterPro" id="IPR050613">
    <property type="entry name" value="Sec_Metabolite_Reg"/>
</dbReference>
<evidence type="ECO:0000256" key="3">
    <source>
        <dbReference type="ARBA" id="ARBA00023242"/>
    </source>
</evidence>
<name>A0A6G1HV93_9PEZI</name>
<keyword evidence="7" id="KW-1185">Reference proteome</keyword>
<dbReference type="CDD" id="cd12148">
    <property type="entry name" value="fungal_TF_MHR"/>
    <property type="match status" value="1"/>
</dbReference>
<dbReference type="GO" id="GO:0000981">
    <property type="term" value="F:DNA-binding transcription factor activity, RNA polymerase II-specific"/>
    <property type="evidence" value="ECO:0007669"/>
    <property type="project" value="InterPro"/>
</dbReference>